<dbReference type="SUPFAM" id="SSF51197">
    <property type="entry name" value="Clavaminate synthase-like"/>
    <property type="match status" value="1"/>
</dbReference>
<keyword evidence="3" id="KW-0802">TPR repeat</keyword>
<keyword evidence="1" id="KW-0479">Metal-binding</keyword>
<dbReference type="PROSITE" id="PS51471">
    <property type="entry name" value="FE2OG_OXY"/>
    <property type="match status" value="1"/>
</dbReference>
<evidence type="ECO:0000256" key="1">
    <source>
        <dbReference type="ARBA" id="ARBA00022723"/>
    </source>
</evidence>
<dbReference type="Pfam" id="PF14226">
    <property type="entry name" value="DIOX_N"/>
    <property type="match status" value="1"/>
</dbReference>
<sequence>MASFLQKTGGGARSCGLRRLIFPPATLRRSSIASGIQSQKANDVQKLRPVSEISPSVRNFSFNKSLINQHGGFWCSGLRRDRLYYATSSTDSSATDGEAIASQMIDYAASCRKDESAQLEAVRVLEQGLQFLQSRGSAATHAAGKVMLTLATVLWDSGNLADALDVLQDAANLDGASPEIRVPAMEALIAVLLRKHRDSDALAEAHKCLKLVKEADGLPKAVGQELDFRANATMQFVQHVSKFKYTGDILDMSGLSSWLTDKDAQVDGVAAALLGLGECAHSRADLSHAKDLYEKALALSDSSVSKGTPGMSAAAMNSREVRMGALAGLGQVALHLGNVDEAEVQLTKSLNYAEQISGDKHRRVGAVLACLADVYAKRGKARGTGDLTLTEGLYRKATELLHAPLPDDPESGKDSDLGDVAAIARARYGAFLSHMKQRESEASKLQAWAAATWKGPRSLSDVLEIEASSKTRDSTHTKNEKDTEIGKCVVVDKTCGQIVAAWSGLGSSRVAEAHPASATIGKSKCVWLGMEKRSGEFSPRIRICSAPGAVIDSSLVGVMRESGGPVERESVKILDMESYLSGDGDRVTDFCEQLRRQCHGVGFFYVRNHGVPEELCDRMLEMGRGFFDLPTEVKMQMDYTSSPQFRGYMRIGVENTAGITDFREQIELGPEESLDIDVVDGKESGKVYPLYRRLRGPNQWPPEVLLPSFKRETELFMGKMNDLSMHIMQALALSLGLQKHYFDATFQRMPHYQMKVVRYPPQPESDGLEGVGMFGVGAHSDSGFLSLLLQDDVGGLQAQTIDGGWIDVPPEKGTLVVNLGEMLQLATGGYYLATVHRVVSQNLRYLHSDSADAVGYGCSVDEDFEQRRSSRKAATLFPGSWLRFMRIQHS</sequence>
<organism evidence="5 6">
    <name type="scientific">Riccia fluitans</name>
    <dbReference type="NCBI Taxonomy" id="41844"/>
    <lineage>
        <taxon>Eukaryota</taxon>
        <taxon>Viridiplantae</taxon>
        <taxon>Streptophyta</taxon>
        <taxon>Embryophyta</taxon>
        <taxon>Marchantiophyta</taxon>
        <taxon>Marchantiopsida</taxon>
        <taxon>Marchantiidae</taxon>
        <taxon>Marchantiales</taxon>
        <taxon>Ricciaceae</taxon>
        <taxon>Riccia</taxon>
    </lineage>
</organism>
<keyword evidence="2" id="KW-0408">Iron</keyword>
<evidence type="ECO:0000256" key="3">
    <source>
        <dbReference type="PROSITE-ProRule" id="PRU00339"/>
    </source>
</evidence>
<dbReference type="PANTHER" id="PTHR47868">
    <property type="entry name" value="OS05G0457700 PROTEIN"/>
    <property type="match status" value="1"/>
</dbReference>
<dbReference type="SUPFAM" id="SSF48452">
    <property type="entry name" value="TPR-like"/>
    <property type="match status" value="1"/>
</dbReference>
<accession>A0ABD1ZSM5</accession>
<dbReference type="SMART" id="SM00028">
    <property type="entry name" value="TPR"/>
    <property type="match status" value="3"/>
</dbReference>
<dbReference type="Proteomes" id="UP001605036">
    <property type="component" value="Unassembled WGS sequence"/>
</dbReference>
<feature type="repeat" description="TPR" evidence="3">
    <location>
        <begin position="270"/>
        <end position="303"/>
    </location>
</feature>
<dbReference type="InterPro" id="IPR019734">
    <property type="entry name" value="TPR_rpt"/>
</dbReference>
<dbReference type="GO" id="GO:0046872">
    <property type="term" value="F:metal ion binding"/>
    <property type="evidence" value="ECO:0007669"/>
    <property type="project" value="UniProtKB-KW"/>
</dbReference>
<dbReference type="InterPro" id="IPR005123">
    <property type="entry name" value="Oxoglu/Fe-dep_dioxygenase_dom"/>
</dbReference>
<reference evidence="5 6" key="1">
    <citation type="submission" date="2024-09" db="EMBL/GenBank/DDBJ databases">
        <title>Chromosome-scale assembly of Riccia fluitans.</title>
        <authorList>
            <person name="Paukszto L."/>
            <person name="Sawicki J."/>
            <person name="Karawczyk K."/>
            <person name="Piernik-Szablinska J."/>
            <person name="Szczecinska M."/>
            <person name="Mazdziarz M."/>
        </authorList>
    </citation>
    <scope>NUCLEOTIDE SEQUENCE [LARGE SCALE GENOMIC DNA]</scope>
    <source>
        <strain evidence="5">Rf_01</strain>
        <tissue evidence="5">Aerial parts of the thallus</tissue>
    </source>
</reference>
<dbReference type="PRINTS" id="PR00682">
    <property type="entry name" value="IPNSYNTHASE"/>
</dbReference>
<dbReference type="AlphaFoldDB" id="A0ABD1ZSM5"/>
<gene>
    <name evidence="5" type="ORF">R1flu_022178</name>
</gene>
<evidence type="ECO:0000313" key="5">
    <source>
        <dbReference type="EMBL" id="KAL2654050.1"/>
    </source>
</evidence>
<dbReference type="InterPro" id="IPR026992">
    <property type="entry name" value="DIOX_N"/>
</dbReference>
<dbReference type="Gene3D" id="2.60.120.330">
    <property type="entry name" value="B-lactam Antibiotic, Isopenicillin N Synthase, Chain"/>
    <property type="match status" value="1"/>
</dbReference>
<dbReference type="InterPro" id="IPR044861">
    <property type="entry name" value="IPNS-like_FE2OG_OXY"/>
</dbReference>
<dbReference type="PROSITE" id="PS50005">
    <property type="entry name" value="TPR"/>
    <property type="match status" value="1"/>
</dbReference>
<name>A0ABD1ZSM5_9MARC</name>
<comment type="caution">
    <text evidence="5">The sequence shown here is derived from an EMBL/GenBank/DDBJ whole genome shotgun (WGS) entry which is preliminary data.</text>
</comment>
<protein>
    <recommendedName>
        <fullName evidence="4">Fe2OG dioxygenase domain-containing protein</fullName>
    </recommendedName>
</protein>
<dbReference type="EMBL" id="JBHFFA010000001">
    <property type="protein sequence ID" value="KAL2654050.1"/>
    <property type="molecule type" value="Genomic_DNA"/>
</dbReference>
<evidence type="ECO:0000256" key="2">
    <source>
        <dbReference type="ARBA" id="ARBA00023004"/>
    </source>
</evidence>
<feature type="domain" description="Fe2OG dioxygenase" evidence="4">
    <location>
        <begin position="750"/>
        <end position="880"/>
    </location>
</feature>
<keyword evidence="6" id="KW-1185">Reference proteome</keyword>
<dbReference type="InterPro" id="IPR027443">
    <property type="entry name" value="IPNS-like_sf"/>
</dbReference>
<dbReference type="InterPro" id="IPR011990">
    <property type="entry name" value="TPR-like_helical_dom_sf"/>
</dbReference>
<dbReference type="PANTHER" id="PTHR47868:SF2">
    <property type="entry name" value="OS05G0457700 PROTEIN"/>
    <property type="match status" value="1"/>
</dbReference>
<evidence type="ECO:0000313" key="6">
    <source>
        <dbReference type="Proteomes" id="UP001605036"/>
    </source>
</evidence>
<evidence type="ECO:0000259" key="4">
    <source>
        <dbReference type="PROSITE" id="PS51471"/>
    </source>
</evidence>
<dbReference type="Pfam" id="PF03171">
    <property type="entry name" value="2OG-FeII_Oxy"/>
    <property type="match status" value="1"/>
</dbReference>
<dbReference type="Gene3D" id="1.25.40.10">
    <property type="entry name" value="Tetratricopeptide repeat domain"/>
    <property type="match status" value="2"/>
</dbReference>
<proteinExistence type="predicted"/>